<protein>
    <recommendedName>
        <fullName evidence="4">3'(2'),5-bisphosphonucleoside 3'(2')-phosphohydrolase</fullName>
    </recommendedName>
    <alternativeName>
        <fullName evidence="5">DPNPase</fullName>
    </alternativeName>
</protein>
<evidence type="ECO:0000313" key="8">
    <source>
        <dbReference type="Proteomes" id="UP000294576"/>
    </source>
</evidence>
<name>A0A4R3PY77_RHISU</name>
<dbReference type="GO" id="GO:0050427">
    <property type="term" value="P:3'-phosphoadenosine 5'-phosphosulfate metabolic process"/>
    <property type="evidence" value="ECO:0007669"/>
    <property type="project" value="TreeGrafter"/>
</dbReference>
<feature type="binding site" evidence="6">
    <location>
        <position position="38"/>
    </location>
    <ligand>
        <name>Mg(2+)</name>
        <dbReference type="ChEBI" id="CHEBI:18420"/>
        <label>1</label>
        <note>catalytic</note>
    </ligand>
</feature>
<dbReference type="AlphaFoldDB" id="A0A4R3PY77"/>
<dbReference type="InterPro" id="IPR000760">
    <property type="entry name" value="Inositol_monophosphatase-like"/>
</dbReference>
<proteinExistence type="predicted"/>
<comment type="cofactor">
    <cofactor evidence="6">
        <name>Mg(2+)</name>
        <dbReference type="ChEBI" id="CHEBI:18420"/>
    </cofactor>
</comment>
<dbReference type="Gene3D" id="3.30.540.10">
    <property type="entry name" value="Fructose-1,6-Bisphosphatase, subunit A, domain 1"/>
    <property type="match status" value="1"/>
</dbReference>
<dbReference type="PANTHER" id="PTHR43028">
    <property type="entry name" value="3'(2'),5'-BISPHOSPHATE NUCLEOTIDASE 1"/>
    <property type="match status" value="1"/>
</dbReference>
<dbReference type="Proteomes" id="UP000294576">
    <property type="component" value="Unassembled WGS sequence"/>
</dbReference>
<dbReference type="InterPro" id="IPR020583">
    <property type="entry name" value="Inositol_monoP_metal-BS"/>
</dbReference>
<feature type="binding site" evidence="6">
    <location>
        <position position="18"/>
    </location>
    <ligand>
        <name>Mg(2+)</name>
        <dbReference type="ChEBI" id="CHEBI:18420"/>
        <label>1</label>
        <note>catalytic</note>
    </ligand>
</feature>
<reference evidence="7 8" key="1">
    <citation type="submission" date="2019-03" db="EMBL/GenBank/DDBJ databases">
        <title>Genomic Encyclopedia of Type Strains, Phase IV (KMG-V): Genome sequencing to study the core and pangenomes of soil and plant-associated prokaryotes.</title>
        <authorList>
            <person name="Whitman W."/>
        </authorList>
    </citation>
    <scope>NUCLEOTIDE SEQUENCE [LARGE SCALE GENOMIC DNA]</scope>
    <source>
        <strain evidence="7 8">Hc14</strain>
    </source>
</reference>
<dbReference type="Pfam" id="PF00459">
    <property type="entry name" value="Inositol_P"/>
    <property type="match status" value="1"/>
</dbReference>
<evidence type="ECO:0000256" key="3">
    <source>
        <dbReference type="ARBA" id="ARBA00022842"/>
    </source>
</evidence>
<evidence type="ECO:0000256" key="4">
    <source>
        <dbReference type="ARBA" id="ARBA00041694"/>
    </source>
</evidence>
<dbReference type="PROSITE" id="PS00629">
    <property type="entry name" value="IMP_1"/>
    <property type="match status" value="1"/>
</dbReference>
<dbReference type="InterPro" id="IPR050725">
    <property type="entry name" value="CysQ/Inositol_MonoPase"/>
</dbReference>
<organism evidence="7 8">
    <name type="scientific">Rhizobium sullae</name>
    <name type="common">Rhizobium hedysari</name>
    <dbReference type="NCBI Taxonomy" id="50338"/>
    <lineage>
        <taxon>Bacteria</taxon>
        <taxon>Pseudomonadati</taxon>
        <taxon>Pseudomonadota</taxon>
        <taxon>Alphaproteobacteria</taxon>
        <taxon>Hyphomicrobiales</taxon>
        <taxon>Rhizobiaceae</taxon>
        <taxon>Rhizobium/Agrobacterium group</taxon>
        <taxon>Rhizobium</taxon>
    </lineage>
</organism>
<evidence type="ECO:0000313" key="7">
    <source>
        <dbReference type="EMBL" id="TCU02564.1"/>
    </source>
</evidence>
<dbReference type="GO" id="GO:0008441">
    <property type="term" value="F:3'(2'),5'-bisphosphate nucleotidase activity"/>
    <property type="evidence" value="ECO:0007669"/>
    <property type="project" value="UniProtKB-EC"/>
</dbReference>
<evidence type="ECO:0000256" key="6">
    <source>
        <dbReference type="PIRSR" id="PIRSR600760-2"/>
    </source>
</evidence>
<evidence type="ECO:0000256" key="1">
    <source>
        <dbReference type="ARBA" id="ARBA00001625"/>
    </source>
</evidence>
<dbReference type="SUPFAM" id="SSF56655">
    <property type="entry name" value="Carbohydrate phosphatase"/>
    <property type="match status" value="1"/>
</dbReference>
<sequence>MILEGLAAAFPQIPVVAEESVCSGRVPDISGGTFFLVDPLDGTKEFINRRHDFTVNIALIEGNVPVAGIVYAPAQRCAYVADGGRAEKLLLDAAWGLEHRQPSACACGVPN</sequence>
<dbReference type="PANTHER" id="PTHR43028:SF5">
    <property type="entry name" value="3'(2'),5'-BISPHOSPHATE NUCLEOTIDASE 1"/>
    <property type="match status" value="1"/>
</dbReference>
<gene>
    <name evidence="7" type="ORF">EV132_1587</name>
</gene>
<dbReference type="GO" id="GO:0000103">
    <property type="term" value="P:sulfate assimilation"/>
    <property type="evidence" value="ECO:0007669"/>
    <property type="project" value="TreeGrafter"/>
</dbReference>
<feature type="binding site" evidence="6">
    <location>
        <position position="41"/>
    </location>
    <ligand>
        <name>Mg(2+)</name>
        <dbReference type="ChEBI" id="CHEBI:18420"/>
        <label>1</label>
        <note>catalytic</note>
    </ligand>
</feature>
<feature type="binding site" evidence="6">
    <location>
        <position position="40"/>
    </location>
    <ligand>
        <name>Mg(2+)</name>
        <dbReference type="ChEBI" id="CHEBI:18420"/>
        <label>1</label>
        <note>catalytic</note>
    </ligand>
</feature>
<keyword evidence="3 6" id="KW-0460">Magnesium</keyword>
<comment type="catalytic activity">
    <reaction evidence="1">
        <text>adenosine 3',5'-bisphosphate + H2O = AMP + phosphate</text>
        <dbReference type="Rhea" id="RHEA:10040"/>
        <dbReference type="ChEBI" id="CHEBI:15377"/>
        <dbReference type="ChEBI" id="CHEBI:43474"/>
        <dbReference type="ChEBI" id="CHEBI:58343"/>
        <dbReference type="ChEBI" id="CHEBI:456215"/>
        <dbReference type="EC" id="3.1.3.7"/>
    </reaction>
</comment>
<dbReference type="EMBL" id="SMBH01000058">
    <property type="protein sequence ID" value="TCU02564.1"/>
    <property type="molecule type" value="Genomic_DNA"/>
</dbReference>
<dbReference type="GO" id="GO:0046872">
    <property type="term" value="F:metal ion binding"/>
    <property type="evidence" value="ECO:0007669"/>
    <property type="project" value="UniProtKB-KW"/>
</dbReference>
<comment type="caution">
    <text evidence="7">The sequence shown here is derived from an EMBL/GenBank/DDBJ whole genome shotgun (WGS) entry which is preliminary data.</text>
</comment>
<keyword evidence="2 6" id="KW-0479">Metal-binding</keyword>
<accession>A0A4R3PY77</accession>
<evidence type="ECO:0000256" key="2">
    <source>
        <dbReference type="ARBA" id="ARBA00022723"/>
    </source>
</evidence>
<evidence type="ECO:0000256" key="5">
    <source>
        <dbReference type="ARBA" id="ARBA00042530"/>
    </source>
</evidence>